<dbReference type="Proteomes" id="UP000052268">
    <property type="component" value="Unassembled WGS sequence"/>
</dbReference>
<accession>A0A0J7Y7X9</accession>
<organism evidence="2 3">
    <name type="scientific">Novosphingobium barchaimii LL02</name>
    <dbReference type="NCBI Taxonomy" id="1114963"/>
    <lineage>
        <taxon>Bacteria</taxon>
        <taxon>Pseudomonadati</taxon>
        <taxon>Pseudomonadota</taxon>
        <taxon>Alphaproteobacteria</taxon>
        <taxon>Sphingomonadales</taxon>
        <taxon>Sphingomonadaceae</taxon>
        <taxon>Novosphingobium</taxon>
    </lineage>
</organism>
<keyword evidence="3" id="KW-1185">Reference proteome</keyword>
<feature type="region of interest" description="Disordered" evidence="1">
    <location>
        <begin position="1"/>
        <end position="26"/>
    </location>
</feature>
<comment type="caution">
    <text evidence="2">The sequence shown here is derived from an EMBL/GenBank/DDBJ whole genome shotgun (WGS) entry which is preliminary data.</text>
</comment>
<feature type="compositionally biased region" description="Basic and acidic residues" evidence="1">
    <location>
        <begin position="1"/>
        <end position="12"/>
    </location>
</feature>
<reference evidence="2 3" key="1">
    <citation type="journal article" date="2015" name="G3 (Bethesda)">
        <title>Insights into Ongoing Evolution of the Hexachlorocyclohexane Catabolic Pathway from Comparative Genomics of Ten Sphingomonadaceae Strains.</title>
        <authorList>
            <person name="Pearce S.L."/>
            <person name="Oakeshott J.G."/>
            <person name="Pandey G."/>
        </authorList>
    </citation>
    <scope>NUCLEOTIDE SEQUENCE [LARGE SCALE GENOMIC DNA]</scope>
    <source>
        <strain evidence="2 3">LL02</strain>
    </source>
</reference>
<dbReference type="EMBL" id="JACU01000002">
    <property type="protein sequence ID" value="KMS59752.1"/>
    <property type="molecule type" value="Genomic_DNA"/>
</dbReference>
<evidence type="ECO:0000313" key="3">
    <source>
        <dbReference type="Proteomes" id="UP000052268"/>
    </source>
</evidence>
<name>A0A0J7Y7X9_9SPHN</name>
<evidence type="ECO:0000313" key="2">
    <source>
        <dbReference type="EMBL" id="KMS59752.1"/>
    </source>
</evidence>
<protein>
    <submittedName>
        <fullName evidence="2">Uncharacterized protein</fullName>
    </submittedName>
</protein>
<evidence type="ECO:0000256" key="1">
    <source>
        <dbReference type="SAM" id="MobiDB-lite"/>
    </source>
</evidence>
<gene>
    <name evidence="2" type="ORF">V474_11190</name>
</gene>
<dbReference type="OrthoDB" id="5402191at2"/>
<proteinExistence type="predicted"/>
<dbReference type="AlphaFoldDB" id="A0A0J7Y7X9"/>
<sequence length="59" mass="6387">MRRPDSAFRRFDVTQGDAGRATSDGPQAAVTSLVDDKFDVTVVADNYLFPAMETPDGAH</sequence>
<dbReference type="RefSeq" id="WP_059150468.1">
    <property type="nucleotide sequence ID" value="NZ_KQ130452.1"/>
</dbReference>